<dbReference type="SUPFAM" id="SSF159006">
    <property type="entry name" value="YopX-like"/>
    <property type="match status" value="1"/>
</dbReference>
<protein>
    <recommendedName>
        <fullName evidence="1">YopX protein domain-containing protein</fullName>
    </recommendedName>
</protein>
<proteinExistence type="predicted"/>
<accession>A0AA41ERK1</accession>
<reference evidence="2" key="1">
    <citation type="submission" date="2020-12" db="EMBL/GenBank/DDBJ databases">
        <authorList>
            <person name="Mcmullen J.G."/>
        </authorList>
    </citation>
    <scope>NUCLEOTIDE SEQUENCE</scope>
    <source>
        <strain evidence="2">Dm-2019-70</strain>
    </source>
</reference>
<evidence type="ECO:0000313" key="3">
    <source>
        <dbReference type="Proteomes" id="UP000676478"/>
    </source>
</evidence>
<reference evidence="2" key="2">
    <citation type="submission" date="2022-09" db="EMBL/GenBank/DDBJ databases">
        <title>Genome-inferred correspondence between phylogeny and metabolic traits in the wild Drosophila gut microbiome.</title>
        <authorList>
            <person name="Bueno E."/>
            <person name="Blow F."/>
            <person name="Douglas A.E."/>
        </authorList>
    </citation>
    <scope>NUCLEOTIDE SEQUENCE</scope>
    <source>
        <strain evidence="2">Dm-2019-70</strain>
    </source>
</reference>
<dbReference type="InterPro" id="IPR023385">
    <property type="entry name" value="YopX-like_C"/>
</dbReference>
<dbReference type="InterPro" id="IPR019096">
    <property type="entry name" value="YopX_protein"/>
</dbReference>
<evidence type="ECO:0000259" key="1">
    <source>
        <dbReference type="Pfam" id="PF09643"/>
    </source>
</evidence>
<dbReference type="Pfam" id="PF09643">
    <property type="entry name" value="YopX"/>
    <property type="match status" value="1"/>
</dbReference>
<name>A0AA41ERK1_LEVBR</name>
<evidence type="ECO:0000313" key="2">
    <source>
        <dbReference type="EMBL" id="MBS1011581.1"/>
    </source>
</evidence>
<dbReference type="EMBL" id="JAERKF010000018">
    <property type="protein sequence ID" value="MBS1011581.1"/>
    <property type="molecule type" value="Genomic_DNA"/>
</dbReference>
<feature type="domain" description="YopX protein" evidence="1">
    <location>
        <begin position="44"/>
        <end position="134"/>
    </location>
</feature>
<dbReference type="Gene3D" id="2.30.30.290">
    <property type="entry name" value="YopX-like domains"/>
    <property type="match status" value="1"/>
</dbReference>
<organism evidence="2 3">
    <name type="scientific">Levilactobacillus brevis</name>
    <name type="common">Lactobacillus brevis</name>
    <dbReference type="NCBI Taxonomy" id="1580"/>
    <lineage>
        <taxon>Bacteria</taxon>
        <taxon>Bacillati</taxon>
        <taxon>Bacillota</taxon>
        <taxon>Bacilli</taxon>
        <taxon>Lactobacillales</taxon>
        <taxon>Lactobacillaceae</taxon>
        <taxon>Levilactobacillus</taxon>
    </lineage>
</organism>
<dbReference type="NCBIfam" id="TIGR01671">
    <property type="entry name" value="phage_TIGR01671"/>
    <property type="match status" value="1"/>
</dbReference>
<dbReference type="AlphaFoldDB" id="A0AA41ERK1"/>
<sequence>MLRLGGRMMVPKFRAWNMPFGPKGPMQEMVHGKASSILAFAEMSPDEYIVEQSTGLKDANGKEIFEGDVVVPVMTILGKVKRMAHPFEVRASHYVYEKWIATYVSDRGFGVDGWYMGHQIEVIGNVHDNPELLEAQHDTRTD</sequence>
<comment type="caution">
    <text evidence="2">The sequence shown here is derived from an EMBL/GenBank/DDBJ whole genome shotgun (WGS) entry which is preliminary data.</text>
</comment>
<dbReference type="Proteomes" id="UP000676478">
    <property type="component" value="Unassembled WGS sequence"/>
</dbReference>
<gene>
    <name evidence="2" type="ORF">JK167_12190</name>
</gene>
<dbReference type="InterPro" id="IPR010024">
    <property type="entry name" value="CHP16711"/>
</dbReference>